<dbReference type="Proteomes" id="UP000026962">
    <property type="component" value="Chromosome 2"/>
</dbReference>
<comment type="subunit">
    <text evidence="5">Component of the PI(3,5)P2 regulatory complex at least composed of ATG18, SAC/FIG4, FAB1 and VAC14.</text>
</comment>
<keyword evidence="9" id="KW-1185">Reference proteome</keyword>
<evidence type="ECO:0000256" key="1">
    <source>
        <dbReference type="ARBA" id="ARBA00004148"/>
    </source>
</evidence>
<accession>A0A0E0K606</accession>
<evidence type="ECO:0000256" key="5">
    <source>
        <dbReference type="ARBA" id="ARBA00023464"/>
    </source>
</evidence>
<evidence type="ECO:0000313" key="9">
    <source>
        <dbReference type="Proteomes" id="UP000026962"/>
    </source>
</evidence>
<evidence type="ECO:0000259" key="7">
    <source>
        <dbReference type="PROSITE" id="PS50275"/>
    </source>
</evidence>
<evidence type="ECO:0000256" key="6">
    <source>
        <dbReference type="SAM" id="MobiDB-lite"/>
    </source>
</evidence>
<dbReference type="Pfam" id="PF02383">
    <property type="entry name" value="Syja_N"/>
    <property type="match status" value="1"/>
</dbReference>
<feature type="region of interest" description="Disordered" evidence="6">
    <location>
        <begin position="444"/>
        <end position="473"/>
    </location>
</feature>
<dbReference type="PROSITE" id="PS50275">
    <property type="entry name" value="SAC"/>
    <property type="match status" value="1"/>
</dbReference>
<dbReference type="InterPro" id="IPR002013">
    <property type="entry name" value="SAC_dom"/>
</dbReference>
<dbReference type="eggNOG" id="KOG1888">
    <property type="taxonomic scope" value="Eukaryota"/>
</dbReference>
<evidence type="ECO:0000256" key="2">
    <source>
        <dbReference type="ARBA" id="ARBA00022801"/>
    </source>
</evidence>
<sequence length="808" mass="92099">MAAAAAAAAATVEQEATCLQSFELYESESRFYIFGTNTGKTHWRLLKIDRSEPSDLDLHECCTVYTQSEYHELLKNLDEDHRLTGGVKFVTKFYGIIGFIKFVGPFYMLIITEQRKIGEIFDHPVYQVTKTSMVELANSKTRSRFLNSKDENRYKKILNTLDLRKDFFFSYSYHIMRSLQKNLSDPQEGWNVYESTFVWNEFLTRGIRNFLGSNLWTVALVYGFFKQDKISISGKDIMFTLIARRSRHFAGTRYLKRGVNEKGRVANDVETEQIVYGAGPRPTEETSKMNIKPDIILHQKGENYEATRLHFENLRRRYGDPIIILNLIKKRERRESILRREFDRAIRIINKSIPEENHLRFLHWDLHENSRGKPTNVLDVLLKVAFRALRLTEFFYCQLAPPTGSDTAHHWPSLLSGLDPFLCEENSNSDNTDCMEIVGDISQEDISGSSDSSCNGTTEDKTENNESPPLKPPKFQKGVLRTNCIDCLDRTNVAQYAYGLAALGHQLHMLGSVESPELGLDDPLAHHLMHFYERMGDTLAVQYSGSAAHNKLNIGLICLYRDLFLKIFSAKRGHLKLFIRSQEFFRTLQRHYSNTCIDANKQAAINLFLGYFQPQEGKPALWELESSSVDHIGVLSDEHTRTIKRVRSDGSILYESNTSISGCSGCHNEDRELLNAAPLNVKSGSQFPVLESDSVHGNEISLTCESEVSNLRYTPTVSQMHHVPGVETDSCIHSGDSNFLDLEWLSTSGNSSDERSIAISTPDVNLSAENVVSGINSETMENQDVDIYTQNLPEHFVQWVNHGDTFWY</sequence>
<comment type="subcellular location">
    <subcellularLocation>
        <location evidence="1">Vacuole membrane</location>
        <topology evidence="1">Peripheral membrane protein</topology>
    </subcellularLocation>
</comment>
<keyword evidence="3" id="KW-0472">Membrane</keyword>
<protein>
    <recommendedName>
        <fullName evidence="7">SAC domain-containing protein</fullName>
    </recommendedName>
</protein>
<dbReference type="InterPro" id="IPR043573">
    <property type="entry name" value="Fig4-like"/>
</dbReference>
<organism evidence="8">
    <name type="scientific">Oryza punctata</name>
    <name type="common">Red rice</name>
    <dbReference type="NCBI Taxonomy" id="4537"/>
    <lineage>
        <taxon>Eukaryota</taxon>
        <taxon>Viridiplantae</taxon>
        <taxon>Streptophyta</taxon>
        <taxon>Embryophyta</taxon>
        <taxon>Tracheophyta</taxon>
        <taxon>Spermatophyta</taxon>
        <taxon>Magnoliopsida</taxon>
        <taxon>Liliopsida</taxon>
        <taxon>Poales</taxon>
        <taxon>Poaceae</taxon>
        <taxon>BOP clade</taxon>
        <taxon>Oryzoideae</taxon>
        <taxon>Oryzeae</taxon>
        <taxon>Oryzinae</taxon>
        <taxon>Oryza</taxon>
    </lineage>
</organism>
<dbReference type="STRING" id="4537.A0A0E0K606"/>
<proteinExistence type="predicted"/>
<dbReference type="PANTHER" id="PTHR45738">
    <property type="entry name" value="POLYPHOSPHOINOSITIDE PHOSPHATASE"/>
    <property type="match status" value="1"/>
</dbReference>
<dbReference type="GO" id="GO:0005774">
    <property type="term" value="C:vacuolar membrane"/>
    <property type="evidence" value="ECO:0007669"/>
    <property type="project" value="UniProtKB-SubCell"/>
</dbReference>
<dbReference type="GO" id="GO:0046856">
    <property type="term" value="P:phosphatidylinositol dephosphorylation"/>
    <property type="evidence" value="ECO:0007669"/>
    <property type="project" value="InterPro"/>
</dbReference>
<reference evidence="8" key="1">
    <citation type="submission" date="2015-04" db="UniProtKB">
        <authorList>
            <consortium name="EnsemblPlants"/>
        </authorList>
    </citation>
    <scope>IDENTIFICATION</scope>
</reference>
<evidence type="ECO:0000313" key="8">
    <source>
        <dbReference type="EnsemblPlants" id="OPUNC02G32260.1"/>
    </source>
</evidence>
<keyword evidence="2" id="KW-0378">Hydrolase</keyword>
<comment type="catalytic activity">
    <reaction evidence="4">
        <text>a 1,2-diacyl-sn-glycero-3-phospho-(1D-myo-inositol-3,5-bisphosphate) + H2O = a 1,2-diacyl-sn-glycero-3-phospho-(1D-myo-inositol-3-phosphate) + phosphate</text>
        <dbReference type="Rhea" id="RHEA:32955"/>
        <dbReference type="ChEBI" id="CHEBI:15377"/>
        <dbReference type="ChEBI" id="CHEBI:43474"/>
        <dbReference type="ChEBI" id="CHEBI:57923"/>
        <dbReference type="ChEBI" id="CHEBI:58088"/>
    </reaction>
</comment>
<dbReference type="PANTHER" id="PTHR45738:SF1">
    <property type="entry name" value="SAC DOMAIN-CONTAINING PROTEIN"/>
    <property type="match status" value="1"/>
</dbReference>
<dbReference type="HOGENOM" id="CLU_003016_4_2_1"/>
<feature type="domain" description="SAC" evidence="7">
    <location>
        <begin position="158"/>
        <end position="545"/>
    </location>
</feature>
<reference evidence="8" key="2">
    <citation type="submission" date="2018-05" db="EMBL/GenBank/DDBJ databases">
        <title>OpunRS2 (Oryza punctata Reference Sequence Version 2).</title>
        <authorList>
            <person name="Zhang J."/>
            <person name="Kudrna D."/>
            <person name="Lee S."/>
            <person name="Talag J."/>
            <person name="Welchert J."/>
            <person name="Wing R.A."/>
        </authorList>
    </citation>
    <scope>NUCLEOTIDE SEQUENCE [LARGE SCALE GENOMIC DNA]</scope>
</reference>
<name>A0A0E0K606_ORYPU</name>
<dbReference type="Gramene" id="OPUNC02G32260.1">
    <property type="protein sequence ID" value="OPUNC02G32260.1"/>
    <property type="gene ID" value="OPUNC02G32260"/>
</dbReference>
<dbReference type="OMA" id="QKGENYE"/>
<dbReference type="GO" id="GO:0043813">
    <property type="term" value="F:phosphatidylinositol-3,5-bisphosphate 5-phosphatase activity"/>
    <property type="evidence" value="ECO:0007669"/>
    <property type="project" value="InterPro"/>
</dbReference>
<evidence type="ECO:0000256" key="4">
    <source>
        <dbReference type="ARBA" id="ARBA00023337"/>
    </source>
</evidence>
<dbReference type="AlphaFoldDB" id="A0A0E0K606"/>
<feature type="compositionally biased region" description="Low complexity" evidence="6">
    <location>
        <begin position="444"/>
        <end position="453"/>
    </location>
</feature>
<dbReference type="EnsemblPlants" id="OPUNC02G32260.1">
    <property type="protein sequence ID" value="OPUNC02G32260.1"/>
    <property type="gene ID" value="OPUNC02G32260"/>
</dbReference>
<evidence type="ECO:0000256" key="3">
    <source>
        <dbReference type="ARBA" id="ARBA00023136"/>
    </source>
</evidence>